<gene>
    <name evidence="11" type="primary">tenA</name>
    <name evidence="11" type="ORF">Q5Y73_12775</name>
</gene>
<evidence type="ECO:0000256" key="7">
    <source>
        <dbReference type="ARBA" id="ARBA00022977"/>
    </source>
</evidence>
<evidence type="ECO:0000313" key="11">
    <source>
        <dbReference type="EMBL" id="MDP5274986.1"/>
    </source>
</evidence>
<evidence type="ECO:0000256" key="4">
    <source>
        <dbReference type="ARBA" id="ARBA00011881"/>
    </source>
</evidence>
<dbReference type="Gene3D" id="1.20.910.10">
    <property type="entry name" value="Heme oxygenase-like"/>
    <property type="match status" value="1"/>
</dbReference>
<dbReference type="EC" id="3.5.99.2" evidence="5 9"/>
<dbReference type="PANTHER" id="PTHR43198">
    <property type="entry name" value="BIFUNCTIONAL TH2 PROTEIN"/>
    <property type="match status" value="1"/>
</dbReference>
<evidence type="ECO:0000256" key="6">
    <source>
        <dbReference type="ARBA" id="ARBA00013647"/>
    </source>
</evidence>
<dbReference type="PANTHER" id="PTHR43198:SF2">
    <property type="entry name" value="SI:CH1073-67J19.1-RELATED"/>
    <property type="match status" value="1"/>
</dbReference>
<evidence type="ECO:0000256" key="3">
    <source>
        <dbReference type="ARBA" id="ARBA00010264"/>
    </source>
</evidence>
<protein>
    <recommendedName>
        <fullName evidence="6 9">Aminopyrimidine aminohydrolase</fullName>
        <ecNumber evidence="5 9">3.5.99.2</ecNumber>
    </recommendedName>
</protein>
<comment type="catalytic activity">
    <reaction evidence="1 9">
        <text>4-amino-5-aminomethyl-2-methylpyrimidine + H2O = 4-amino-5-hydroxymethyl-2-methylpyrimidine + NH4(+)</text>
        <dbReference type="Rhea" id="RHEA:31799"/>
        <dbReference type="ChEBI" id="CHEBI:15377"/>
        <dbReference type="ChEBI" id="CHEBI:16892"/>
        <dbReference type="ChEBI" id="CHEBI:28938"/>
        <dbReference type="ChEBI" id="CHEBI:63416"/>
        <dbReference type="EC" id="3.5.99.2"/>
    </reaction>
</comment>
<reference evidence="11 12" key="1">
    <citation type="submission" date="2023-08" db="EMBL/GenBank/DDBJ databases">
        <authorList>
            <person name="Park J.-S."/>
        </authorList>
    </citation>
    <scope>NUCLEOTIDE SEQUENCE [LARGE SCALE GENOMIC DNA]</scope>
    <source>
        <strain evidence="11 12">2205SS18-9</strain>
    </source>
</reference>
<dbReference type="InterPro" id="IPR016084">
    <property type="entry name" value="Haem_Oase-like_multi-hlx"/>
</dbReference>
<dbReference type="CDD" id="cd19364">
    <property type="entry name" value="TenA_C_BsTenA-like"/>
    <property type="match status" value="1"/>
</dbReference>
<evidence type="ECO:0000256" key="8">
    <source>
        <dbReference type="ARBA" id="ARBA00048337"/>
    </source>
</evidence>
<evidence type="ECO:0000256" key="5">
    <source>
        <dbReference type="ARBA" id="ARBA00012684"/>
    </source>
</evidence>
<dbReference type="InterPro" id="IPR004305">
    <property type="entry name" value="Thiaminase-2/PQQC"/>
</dbReference>
<organism evidence="11 12">
    <name type="scientific">Chengkuizengella axinellae</name>
    <dbReference type="NCBI Taxonomy" id="3064388"/>
    <lineage>
        <taxon>Bacteria</taxon>
        <taxon>Bacillati</taxon>
        <taxon>Bacillota</taxon>
        <taxon>Bacilli</taxon>
        <taxon>Bacillales</taxon>
        <taxon>Paenibacillaceae</taxon>
        <taxon>Chengkuizengella</taxon>
    </lineage>
</organism>
<name>A0ABT9J032_9BACL</name>
<accession>A0ABT9J032</accession>
<proteinExistence type="inferred from homology"/>
<keyword evidence="7 9" id="KW-0784">Thiamine biosynthesis</keyword>
<dbReference type="SUPFAM" id="SSF48613">
    <property type="entry name" value="Heme oxygenase-like"/>
    <property type="match status" value="1"/>
</dbReference>
<evidence type="ECO:0000256" key="2">
    <source>
        <dbReference type="ARBA" id="ARBA00004948"/>
    </source>
</evidence>
<evidence type="ECO:0000313" key="12">
    <source>
        <dbReference type="Proteomes" id="UP001231941"/>
    </source>
</evidence>
<comment type="subunit">
    <text evidence="4">Homotetramer.</text>
</comment>
<evidence type="ECO:0000256" key="9">
    <source>
        <dbReference type="RuleBase" id="RU363093"/>
    </source>
</evidence>
<dbReference type="NCBIfam" id="TIGR04306">
    <property type="entry name" value="salvage_TenA"/>
    <property type="match status" value="1"/>
</dbReference>
<dbReference type="Proteomes" id="UP001231941">
    <property type="component" value="Unassembled WGS sequence"/>
</dbReference>
<keyword evidence="9" id="KW-0378">Hydrolase</keyword>
<comment type="similarity">
    <text evidence="3 9">Belongs to the TenA family.</text>
</comment>
<dbReference type="RefSeq" id="WP_305992296.1">
    <property type="nucleotide sequence ID" value="NZ_JAVAMP010000005.1"/>
</dbReference>
<comment type="catalytic activity">
    <reaction evidence="8 9">
        <text>thiamine + H2O = 5-(2-hydroxyethyl)-4-methylthiazole + 4-amino-5-hydroxymethyl-2-methylpyrimidine + H(+)</text>
        <dbReference type="Rhea" id="RHEA:17509"/>
        <dbReference type="ChEBI" id="CHEBI:15377"/>
        <dbReference type="ChEBI" id="CHEBI:15378"/>
        <dbReference type="ChEBI" id="CHEBI:16892"/>
        <dbReference type="ChEBI" id="CHEBI:17957"/>
        <dbReference type="ChEBI" id="CHEBI:18385"/>
        <dbReference type="EC" id="3.5.99.2"/>
    </reaction>
</comment>
<dbReference type="InterPro" id="IPR050967">
    <property type="entry name" value="Thiamine_Salvage_TenA"/>
</dbReference>
<dbReference type="InterPro" id="IPR027574">
    <property type="entry name" value="Thiaminase_II"/>
</dbReference>
<sequence length="229" mass="26589">MKFTEQIRKEVDPIWEASFNHPFVAGLADGTLSMDRFRFYVLQDSYYLSHFARIQSIAAAQADDLHTISRMASHAVETNRAELSLHKHFFVQLDISEEDIASFKPAPSAYAYVSHLYRAAHTGQIGDTVAAILPCYWLYYEIGEKQKHAIPDEPIYQEWIATYGGDWFGKLVNEVIQLTDDVAEKVSEADRERMKENYLISSQYEYMFWEMAYRKETWPVDLSSLPTIY</sequence>
<comment type="pathway">
    <text evidence="2 9">Cofactor biosynthesis; thiamine diphosphate biosynthesis.</text>
</comment>
<evidence type="ECO:0000256" key="1">
    <source>
        <dbReference type="ARBA" id="ARBA00001881"/>
    </source>
</evidence>
<comment type="function">
    <text evidence="9">Catalyzes an amino-pyrimidine hydrolysis reaction at the C5' of the pyrimidine moiety of thiamine compounds, a reaction that is part of a thiamine salvage pathway.</text>
</comment>
<comment type="caution">
    <text evidence="11">The sequence shown here is derived from an EMBL/GenBank/DDBJ whole genome shotgun (WGS) entry which is preliminary data.</text>
</comment>
<dbReference type="Pfam" id="PF03070">
    <property type="entry name" value="TENA_THI-4"/>
    <property type="match status" value="1"/>
</dbReference>
<feature type="domain" description="Thiaminase-2/PQQC" evidence="10">
    <location>
        <begin position="9"/>
        <end position="214"/>
    </location>
</feature>
<keyword evidence="12" id="KW-1185">Reference proteome</keyword>
<evidence type="ECO:0000259" key="10">
    <source>
        <dbReference type="Pfam" id="PF03070"/>
    </source>
</evidence>
<dbReference type="EMBL" id="JAVAMP010000005">
    <property type="protein sequence ID" value="MDP5274986.1"/>
    <property type="molecule type" value="Genomic_DNA"/>
</dbReference>